<protein>
    <submittedName>
        <fullName evidence="1">Uncharacterized protein</fullName>
    </submittedName>
</protein>
<evidence type="ECO:0000313" key="1">
    <source>
        <dbReference type="EMBL" id="MCL1124585.1"/>
    </source>
</evidence>
<proteinExistence type="predicted"/>
<comment type="caution">
    <text evidence="1">The sequence shown here is derived from an EMBL/GenBank/DDBJ whole genome shotgun (WGS) entry which is preliminary data.</text>
</comment>
<reference evidence="1 2" key="1">
    <citation type="submission" date="2022-01" db="EMBL/GenBank/DDBJ databases">
        <title>Whole genome-based taxonomy of the Shewanellaceae.</title>
        <authorList>
            <person name="Martin-Rodriguez A.J."/>
        </authorList>
    </citation>
    <scope>NUCLEOTIDE SEQUENCE [LARGE SCALE GENOMIC DNA]</scope>
    <source>
        <strain evidence="1 2">DSM 17177</strain>
    </source>
</reference>
<gene>
    <name evidence="1" type="ORF">L2764_08880</name>
</gene>
<organism evidence="1 2">
    <name type="scientific">Shewanella surugensis</name>
    <dbReference type="NCBI Taxonomy" id="212020"/>
    <lineage>
        <taxon>Bacteria</taxon>
        <taxon>Pseudomonadati</taxon>
        <taxon>Pseudomonadota</taxon>
        <taxon>Gammaproteobacteria</taxon>
        <taxon>Alteromonadales</taxon>
        <taxon>Shewanellaceae</taxon>
        <taxon>Shewanella</taxon>
    </lineage>
</organism>
<keyword evidence="2" id="KW-1185">Reference proteome</keyword>
<evidence type="ECO:0000313" key="2">
    <source>
        <dbReference type="Proteomes" id="UP001203423"/>
    </source>
</evidence>
<dbReference type="EMBL" id="JAKIKS010000027">
    <property type="protein sequence ID" value="MCL1124585.1"/>
    <property type="molecule type" value="Genomic_DNA"/>
</dbReference>
<name>A0ABT0LB41_9GAMM</name>
<sequence length="191" mass="21739">MIKYPSLLLSGISGLKNMQIQHIFEELKTATDFELFRLKSAIQKALEDPERTRALKLKIQVGMKVDYFCTDLNHSIHCTVLKVGRSRVDVQESGTQKRWSIPFYYLNLDHIETEIVSLNTKGMSKAELFIGCTVGFINNKDNNEYIGQVSKLNPKRAVILVHSTAWTVPYSMLFPVIASEAEEYIQVLLPS</sequence>
<accession>A0ABT0LB41</accession>
<dbReference type="Proteomes" id="UP001203423">
    <property type="component" value="Unassembled WGS sequence"/>
</dbReference>
<dbReference type="RefSeq" id="WP_248939864.1">
    <property type="nucleotide sequence ID" value="NZ_JAKIKS010000027.1"/>
</dbReference>